<comment type="similarity">
    <text evidence="1 3">Belongs to the DapA family.</text>
</comment>
<keyword evidence="2 3" id="KW-0456">Lyase</keyword>
<dbReference type="PRINTS" id="PR00146">
    <property type="entry name" value="DHPICSNTHASE"/>
</dbReference>
<dbReference type="EMBL" id="CP021361">
    <property type="protein sequence ID" value="ART51175.1"/>
    <property type="molecule type" value="Genomic_DNA"/>
</dbReference>
<dbReference type="KEGG" id="acin:CBP34_05175"/>
<evidence type="ECO:0000313" key="4">
    <source>
        <dbReference type="EMBL" id="ART51175.1"/>
    </source>
</evidence>
<evidence type="ECO:0000313" key="5">
    <source>
        <dbReference type="Proteomes" id="UP000194432"/>
    </source>
</evidence>
<evidence type="ECO:0000256" key="3">
    <source>
        <dbReference type="PIRNR" id="PIRNR001365"/>
    </source>
</evidence>
<protein>
    <submittedName>
        <fullName evidence="4">Aldolase</fullName>
    </submittedName>
</protein>
<reference evidence="4 5" key="1">
    <citation type="submission" date="2017-05" db="EMBL/GenBank/DDBJ databases">
        <title>Polyphasic characterization of four soil-derived phenanthrene-degrading Acidovorax strains and proposal of Acidovorax phenanthrenivorans sp. nov.</title>
        <authorList>
            <person name="Singleton D.R."/>
            <person name="Lee J."/>
            <person name="Dickey A.N."/>
            <person name="Stroud A."/>
            <person name="Scholl E.H."/>
            <person name="Wright F.A."/>
            <person name="Aitken M.D."/>
        </authorList>
    </citation>
    <scope>NUCLEOTIDE SEQUENCE [LARGE SCALE GENOMIC DNA]</scope>
    <source>
        <strain evidence="4">NA3</strain>
    </source>
</reference>
<dbReference type="PANTHER" id="PTHR12128:SF66">
    <property type="entry name" value="4-HYDROXY-2-OXOGLUTARATE ALDOLASE, MITOCHONDRIAL"/>
    <property type="match status" value="1"/>
</dbReference>
<dbReference type="PIRSF" id="PIRSF001365">
    <property type="entry name" value="DHDPS"/>
    <property type="match status" value="1"/>
</dbReference>
<dbReference type="InterPro" id="IPR002220">
    <property type="entry name" value="DapA-like"/>
</dbReference>
<dbReference type="KEGG" id="acip:CBP36_05790"/>
<proteinExistence type="inferred from homology"/>
<accession>A0A240TZZ7</accession>
<dbReference type="Pfam" id="PF00701">
    <property type="entry name" value="DHDPS"/>
    <property type="match status" value="1"/>
</dbReference>
<organism evidence="4 5">
    <name type="scientific">Acidovorax carolinensis</name>
    <dbReference type="NCBI Taxonomy" id="553814"/>
    <lineage>
        <taxon>Bacteria</taxon>
        <taxon>Pseudomonadati</taxon>
        <taxon>Pseudomonadota</taxon>
        <taxon>Betaproteobacteria</taxon>
        <taxon>Burkholderiales</taxon>
        <taxon>Comamonadaceae</taxon>
        <taxon>Acidovorax</taxon>
    </lineage>
</organism>
<dbReference type="Gene3D" id="3.20.20.70">
    <property type="entry name" value="Aldolase class I"/>
    <property type="match status" value="1"/>
</dbReference>
<dbReference type="KEGG" id="acis:CBP35_13155"/>
<accession>A0A240UBJ7</accession>
<dbReference type="PANTHER" id="PTHR12128">
    <property type="entry name" value="DIHYDRODIPICOLINATE SYNTHASE"/>
    <property type="match status" value="1"/>
</dbReference>
<sequence length="334" mass="36593">MKHFITQLTQLQNPMKITPADFRGVFGIMPTPATEDASRWQTQQSVNLSETEKMVRFLNTAKIDILATTGTFGEGATLTWPETQLFVDCVVQTNKRSRPLFAGVTTLNTRDTIERARVLVDIGVDGLFVGRPMWLAMDDKSIVRYYQDIAAALPGVPMVAYDNPVAFKGKISTEAYLELAKIPEVVASKHTGGPALAKDMRAVGEKMRILPLATAWLAAAQELPELALAAWSGSVACAPTVNMALSQAILAGDWQRAKELSEKCNWAESAMFVGGDLAAFMDYSIQIAHLRFAAAGLVNPGPPRPPYLELPDNYRDGAIECGRRWKQLESEFSA</sequence>
<dbReference type="InterPro" id="IPR013785">
    <property type="entry name" value="Aldolase_TIM"/>
</dbReference>
<dbReference type="GO" id="GO:0008840">
    <property type="term" value="F:4-hydroxy-tetrahydrodipicolinate synthase activity"/>
    <property type="evidence" value="ECO:0007669"/>
    <property type="project" value="TreeGrafter"/>
</dbReference>
<dbReference type="Proteomes" id="UP000194432">
    <property type="component" value="Chromosome 1"/>
</dbReference>
<dbReference type="SMART" id="SM01130">
    <property type="entry name" value="DHDPS"/>
    <property type="match status" value="1"/>
</dbReference>
<keyword evidence="5" id="KW-1185">Reference proteome</keyword>
<dbReference type="AlphaFoldDB" id="A0A240TPU0"/>
<dbReference type="KEGG" id="acid:CBP33_05340"/>
<dbReference type="SUPFAM" id="SSF51569">
    <property type="entry name" value="Aldolase"/>
    <property type="match status" value="1"/>
</dbReference>
<evidence type="ECO:0000256" key="1">
    <source>
        <dbReference type="ARBA" id="ARBA00007592"/>
    </source>
</evidence>
<dbReference type="OrthoDB" id="9782828at2"/>
<evidence type="ECO:0000256" key="2">
    <source>
        <dbReference type="ARBA" id="ARBA00023239"/>
    </source>
</evidence>
<gene>
    <name evidence="4" type="ORF">CBP34_05175</name>
</gene>
<name>A0A240TPU0_9BURK</name>
<accession>A0A240TPU0</accession>